<name>A0AC60QY60_IXOPE</name>
<protein>
    <submittedName>
        <fullName evidence="1">Uncharacterized protein</fullName>
    </submittedName>
</protein>
<reference evidence="1 2" key="1">
    <citation type="journal article" date="2020" name="Cell">
        <title>Large-Scale Comparative Analyses of Tick Genomes Elucidate Their Genetic Diversity and Vector Capacities.</title>
        <authorList>
            <consortium name="Tick Genome and Microbiome Consortium (TIGMIC)"/>
            <person name="Jia N."/>
            <person name="Wang J."/>
            <person name="Shi W."/>
            <person name="Du L."/>
            <person name="Sun Y."/>
            <person name="Zhan W."/>
            <person name="Jiang J.F."/>
            <person name="Wang Q."/>
            <person name="Zhang B."/>
            <person name="Ji P."/>
            <person name="Bell-Sakyi L."/>
            <person name="Cui X.M."/>
            <person name="Yuan T.T."/>
            <person name="Jiang B.G."/>
            <person name="Yang W.F."/>
            <person name="Lam T.T."/>
            <person name="Chang Q.C."/>
            <person name="Ding S.J."/>
            <person name="Wang X.J."/>
            <person name="Zhu J.G."/>
            <person name="Ruan X.D."/>
            <person name="Zhao L."/>
            <person name="Wei J.T."/>
            <person name="Ye R.Z."/>
            <person name="Que T.C."/>
            <person name="Du C.H."/>
            <person name="Zhou Y.H."/>
            <person name="Cheng J.X."/>
            <person name="Dai P.F."/>
            <person name="Guo W.B."/>
            <person name="Han X.H."/>
            <person name="Huang E.J."/>
            <person name="Li L.F."/>
            <person name="Wei W."/>
            <person name="Gao Y.C."/>
            <person name="Liu J.Z."/>
            <person name="Shao H.Z."/>
            <person name="Wang X."/>
            <person name="Wang C.C."/>
            <person name="Yang T.C."/>
            <person name="Huo Q.B."/>
            <person name="Li W."/>
            <person name="Chen H.Y."/>
            <person name="Chen S.E."/>
            <person name="Zhou L.G."/>
            <person name="Ni X.B."/>
            <person name="Tian J.H."/>
            <person name="Sheng Y."/>
            <person name="Liu T."/>
            <person name="Pan Y.S."/>
            <person name="Xia L.Y."/>
            <person name="Li J."/>
            <person name="Zhao F."/>
            <person name="Cao W.C."/>
        </authorList>
    </citation>
    <scope>NUCLEOTIDE SEQUENCE [LARGE SCALE GENOMIC DNA]</scope>
    <source>
        <strain evidence="1">Iper-2018</strain>
    </source>
</reference>
<comment type="caution">
    <text evidence="1">The sequence shown here is derived from an EMBL/GenBank/DDBJ whole genome shotgun (WGS) entry which is preliminary data.</text>
</comment>
<keyword evidence="2" id="KW-1185">Reference proteome</keyword>
<organism evidence="1 2">
    <name type="scientific">Ixodes persulcatus</name>
    <name type="common">Taiga tick</name>
    <dbReference type="NCBI Taxonomy" id="34615"/>
    <lineage>
        <taxon>Eukaryota</taxon>
        <taxon>Metazoa</taxon>
        <taxon>Ecdysozoa</taxon>
        <taxon>Arthropoda</taxon>
        <taxon>Chelicerata</taxon>
        <taxon>Arachnida</taxon>
        <taxon>Acari</taxon>
        <taxon>Parasitiformes</taxon>
        <taxon>Ixodida</taxon>
        <taxon>Ixodoidea</taxon>
        <taxon>Ixodidae</taxon>
        <taxon>Ixodinae</taxon>
        <taxon>Ixodes</taxon>
    </lineage>
</organism>
<evidence type="ECO:0000313" key="2">
    <source>
        <dbReference type="Proteomes" id="UP000805193"/>
    </source>
</evidence>
<accession>A0AC60QY60</accession>
<dbReference type="EMBL" id="JABSTQ010003536">
    <property type="protein sequence ID" value="KAG0443365.1"/>
    <property type="molecule type" value="Genomic_DNA"/>
</dbReference>
<evidence type="ECO:0000313" key="1">
    <source>
        <dbReference type="EMBL" id="KAG0443365.1"/>
    </source>
</evidence>
<gene>
    <name evidence="1" type="ORF">HPB47_014997</name>
</gene>
<sequence>MLAKQRPRPPPYSGQKVDSTITSSGFIAIGRFRRALVPAAGRRLPSVGCPSPSLEGCTAVNETLQDEPAVQSVRRTRRWIPLRSLYVRRMQAWRSPPPERTKVDAGSGCSTSGVTAALSSLQTKTDGRNQDARPSVTRSGRLPGVLRRCADLSRRSSRRPSLAWREDELQRARLMD</sequence>
<dbReference type="Proteomes" id="UP000805193">
    <property type="component" value="Unassembled WGS sequence"/>
</dbReference>
<proteinExistence type="predicted"/>